<proteinExistence type="predicted"/>
<comment type="caution">
    <text evidence="1">The sequence shown here is derived from an EMBL/GenBank/DDBJ whole genome shotgun (WGS) entry which is preliminary data.</text>
</comment>
<dbReference type="EMBL" id="JBHTCG010000001">
    <property type="protein sequence ID" value="MFC7380878.1"/>
    <property type="molecule type" value="Genomic_DNA"/>
</dbReference>
<dbReference type="Proteomes" id="UP001596496">
    <property type="component" value="Unassembled WGS sequence"/>
</dbReference>
<keyword evidence="2" id="KW-1185">Reference proteome</keyword>
<evidence type="ECO:0000313" key="1">
    <source>
        <dbReference type="EMBL" id="MFC7380878.1"/>
    </source>
</evidence>
<sequence length="224" mass="25195">MTTSERLYEGLSEVRKLVPLLAEALVPGTPQRWTERELTEAGRLRQDAEARIDRYYRAENAARGIKVLGDGKAPLRLDVLDTQVDLNASVQGLEESVCDRLGLTPLASARTTERVTRIISLISRIVMDTELADHALTEVARMGRLARRALGDAEPVYRLKGRCPICDCLSLRAFPEREIVACVNSACRCDDDDCQCHGEPSRSHRWFFGQWEDLSDYMTERDAA</sequence>
<evidence type="ECO:0000313" key="2">
    <source>
        <dbReference type="Proteomes" id="UP001596496"/>
    </source>
</evidence>
<reference evidence="2" key="1">
    <citation type="journal article" date="2019" name="Int. J. Syst. Evol. Microbiol.">
        <title>The Global Catalogue of Microorganisms (GCM) 10K type strain sequencing project: providing services to taxonomists for standard genome sequencing and annotation.</title>
        <authorList>
            <consortium name="The Broad Institute Genomics Platform"/>
            <consortium name="The Broad Institute Genome Sequencing Center for Infectious Disease"/>
            <person name="Wu L."/>
            <person name="Ma J."/>
        </authorList>
    </citation>
    <scope>NUCLEOTIDE SEQUENCE [LARGE SCALE GENOMIC DNA]</scope>
    <source>
        <strain evidence="2">CECT 7649</strain>
    </source>
</reference>
<accession>A0ABW2NTZ0</accession>
<organism evidence="1 2">
    <name type="scientific">Sphaerisporangium rhizosphaerae</name>
    <dbReference type="NCBI Taxonomy" id="2269375"/>
    <lineage>
        <taxon>Bacteria</taxon>
        <taxon>Bacillati</taxon>
        <taxon>Actinomycetota</taxon>
        <taxon>Actinomycetes</taxon>
        <taxon>Streptosporangiales</taxon>
        <taxon>Streptosporangiaceae</taxon>
        <taxon>Sphaerisporangium</taxon>
    </lineage>
</organism>
<dbReference type="RefSeq" id="WP_380823865.1">
    <property type="nucleotide sequence ID" value="NZ_JBHTCG010000001.1"/>
</dbReference>
<gene>
    <name evidence="1" type="ORF">ACFQSB_01590</name>
</gene>
<protein>
    <submittedName>
        <fullName evidence="1">Uncharacterized protein</fullName>
    </submittedName>
</protein>
<name>A0ABW2NTZ0_9ACTN</name>